<sequence length="53" mass="6105">MAPKRAFTIAVEVNNNVVIEEEEMAPEIHFSEMQYPEGVIVSQEWDSPIRKSK</sequence>
<name>A0AA38CJW0_TAXCH</name>
<dbReference type="Proteomes" id="UP000824469">
    <property type="component" value="Unassembled WGS sequence"/>
</dbReference>
<reference evidence="1 2" key="1">
    <citation type="journal article" date="2021" name="Nat. Plants">
        <title>The Taxus genome provides insights into paclitaxel biosynthesis.</title>
        <authorList>
            <person name="Xiong X."/>
            <person name="Gou J."/>
            <person name="Liao Q."/>
            <person name="Li Y."/>
            <person name="Zhou Q."/>
            <person name="Bi G."/>
            <person name="Li C."/>
            <person name="Du R."/>
            <person name="Wang X."/>
            <person name="Sun T."/>
            <person name="Guo L."/>
            <person name="Liang H."/>
            <person name="Lu P."/>
            <person name="Wu Y."/>
            <person name="Zhang Z."/>
            <person name="Ro D.K."/>
            <person name="Shang Y."/>
            <person name="Huang S."/>
            <person name="Yan J."/>
        </authorList>
    </citation>
    <scope>NUCLEOTIDE SEQUENCE [LARGE SCALE GENOMIC DNA]</scope>
    <source>
        <strain evidence="1">Ta-2019</strain>
    </source>
</reference>
<gene>
    <name evidence="1" type="ORF">KI387_011611</name>
</gene>
<accession>A0AA38CJW0</accession>
<comment type="caution">
    <text evidence="1">The sequence shown here is derived from an EMBL/GenBank/DDBJ whole genome shotgun (WGS) entry which is preliminary data.</text>
</comment>
<proteinExistence type="predicted"/>
<evidence type="ECO:0000313" key="2">
    <source>
        <dbReference type="Proteomes" id="UP000824469"/>
    </source>
</evidence>
<dbReference type="EMBL" id="JAHRHJ020000009">
    <property type="protein sequence ID" value="KAH9300028.1"/>
    <property type="molecule type" value="Genomic_DNA"/>
</dbReference>
<protein>
    <submittedName>
        <fullName evidence="1">Uncharacterized protein</fullName>
    </submittedName>
</protein>
<feature type="non-terminal residue" evidence="1">
    <location>
        <position position="53"/>
    </location>
</feature>
<dbReference type="AlphaFoldDB" id="A0AA38CJW0"/>
<evidence type="ECO:0000313" key="1">
    <source>
        <dbReference type="EMBL" id="KAH9300028.1"/>
    </source>
</evidence>
<keyword evidence="2" id="KW-1185">Reference proteome</keyword>
<organism evidence="1 2">
    <name type="scientific">Taxus chinensis</name>
    <name type="common">Chinese yew</name>
    <name type="synonym">Taxus wallichiana var. chinensis</name>
    <dbReference type="NCBI Taxonomy" id="29808"/>
    <lineage>
        <taxon>Eukaryota</taxon>
        <taxon>Viridiplantae</taxon>
        <taxon>Streptophyta</taxon>
        <taxon>Embryophyta</taxon>
        <taxon>Tracheophyta</taxon>
        <taxon>Spermatophyta</taxon>
        <taxon>Pinopsida</taxon>
        <taxon>Pinidae</taxon>
        <taxon>Conifers II</taxon>
        <taxon>Cupressales</taxon>
        <taxon>Taxaceae</taxon>
        <taxon>Taxus</taxon>
    </lineage>
</organism>